<feature type="transmembrane region" description="Helical" evidence="2">
    <location>
        <begin position="598"/>
        <end position="621"/>
    </location>
</feature>
<evidence type="ECO:0000313" key="3">
    <source>
        <dbReference type="EMBL" id="PQV64223.1"/>
    </source>
</evidence>
<keyword evidence="2" id="KW-0472">Membrane</keyword>
<dbReference type="EMBL" id="NIGF01000006">
    <property type="protein sequence ID" value="PQV64223.1"/>
    <property type="molecule type" value="Genomic_DNA"/>
</dbReference>
<feature type="transmembrane region" description="Helical" evidence="2">
    <location>
        <begin position="559"/>
        <end position="577"/>
    </location>
</feature>
<name>A0A2S8STT8_9BACT</name>
<feature type="transmembrane region" description="Helical" evidence="2">
    <location>
        <begin position="465"/>
        <end position="485"/>
    </location>
</feature>
<accession>A0A2S8STT8</accession>
<keyword evidence="2" id="KW-1133">Transmembrane helix</keyword>
<evidence type="ECO:0000313" key="4">
    <source>
        <dbReference type="Proteomes" id="UP000237684"/>
    </source>
</evidence>
<feature type="transmembrane region" description="Helical" evidence="2">
    <location>
        <begin position="516"/>
        <end position="539"/>
    </location>
</feature>
<keyword evidence="2" id="KW-0812">Transmembrane</keyword>
<dbReference type="InParanoid" id="A0A2S8STT8"/>
<feature type="transmembrane region" description="Helical" evidence="2">
    <location>
        <begin position="412"/>
        <end position="430"/>
    </location>
</feature>
<gene>
    <name evidence="3" type="ORF">B1R32_10668</name>
</gene>
<dbReference type="RefSeq" id="WP_105483364.1">
    <property type="nucleotide sequence ID" value="NZ_NIGF01000006.1"/>
</dbReference>
<keyword evidence="4" id="KW-1185">Reference proteome</keyword>
<dbReference type="Proteomes" id="UP000237684">
    <property type="component" value="Unassembled WGS sequence"/>
</dbReference>
<comment type="caution">
    <text evidence="3">The sequence shown here is derived from an EMBL/GenBank/DDBJ whole genome shotgun (WGS) entry which is preliminary data.</text>
</comment>
<sequence length="645" mass="71920">MKRRFRPIYLAALCWILIALFPSTRNQMIRAGNAPFSPTAVDADGFTTGVFEREAMRRFPDDRRVQLDALARENNNTSTRKMEAAARKFGDDATAISLVLRAYGNGLKSDRNEGPLSNPNFPRAAPKKLPGGTSPRAEWDRFISLARRGQKLEPNNTFFDWQVLYGLFATRRDDEARAVLKLAARKTDFDDHSQDVMLNRLAVMRLVYGAPLSPRENAQSWQSFFSEFSKSRQTARWIMEGVIADRGANRHGRALDAAFDLTKLARVMRRESHFLIGSLVGTAIQTIAMRSVNVVPNRSTLSKVPLSKFIASPNTLHAYAKSQNRADITRFLDRESPEINRWRKLPLALIDKDRMGNSTFSTLALTAAERLRAFVLRALPSILILGAIFTLLSRRFRDDSGAPVGGFWRGAWAGAVLLPLALVFDAVVVWRGTSPDSLVTIPGSLEEWAESYFGDNGLLVATPTWITVGFALATVLLAAHAAVIWQKRQIGESLPLKTRFKTVFDAPEDGLMRFDFGWILGLAVRCTMWIVLLGALAAFCFNPENMRDTFGFEIGNAGAALMGFAFSISLILHLEAWRNKPRRRATLRLGLRLISGSLLGFFVASSVLFALVSFALLPLAFRFERNFQSAIERGEVKIARAKLGL</sequence>
<feature type="transmembrane region" description="Helical" evidence="2">
    <location>
        <begin position="374"/>
        <end position="392"/>
    </location>
</feature>
<dbReference type="AlphaFoldDB" id="A0A2S8STT8"/>
<feature type="region of interest" description="Disordered" evidence="1">
    <location>
        <begin position="109"/>
        <end position="134"/>
    </location>
</feature>
<organism evidence="3 4">
    <name type="scientific">Abditibacterium utsteinense</name>
    <dbReference type="NCBI Taxonomy" id="1960156"/>
    <lineage>
        <taxon>Bacteria</taxon>
        <taxon>Pseudomonadati</taxon>
        <taxon>Abditibacteriota</taxon>
        <taxon>Abditibacteriia</taxon>
        <taxon>Abditibacteriales</taxon>
        <taxon>Abditibacteriaceae</taxon>
        <taxon>Abditibacterium</taxon>
    </lineage>
</organism>
<reference evidence="3 4" key="1">
    <citation type="journal article" date="2018" name="Syst. Appl. Microbiol.">
        <title>Abditibacterium utsteinense sp. nov., the first cultivated member of candidate phylum FBP, isolated from ice-free Antarctic soil samples.</title>
        <authorList>
            <person name="Tahon G."/>
            <person name="Tytgat B."/>
            <person name="Lebbe L."/>
            <person name="Carlier A."/>
            <person name="Willems A."/>
        </authorList>
    </citation>
    <scope>NUCLEOTIDE SEQUENCE [LARGE SCALE GENOMIC DNA]</scope>
    <source>
        <strain evidence="3 4">LMG 29911</strain>
    </source>
</reference>
<proteinExistence type="predicted"/>
<evidence type="ECO:0000256" key="1">
    <source>
        <dbReference type="SAM" id="MobiDB-lite"/>
    </source>
</evidence>
<evidence type="ECO:0000256" key="2">
    <source>
        <dbReference type="SAM" id="Phobius"/>
    </source>
</evidence>
<protein>
    <submittedName>
        <fullName evidence="3">Uncharacterized protein</fullName>
    </submittedName>
</protein>